<feature type="compositionally biased region" description="Low complexity" evidence="1">
    <location>
        <begin position="34"/>
        <end position="67"/>
    </location>
</feature>
<comment type="caution">
    <text evidence="3">The sequence shown here is derived from an EMBL/GenBank/DDBJ whole genome shotgun (WGS) entry which is preliminary data.</text>
</comment>
<dbReference type="Proteomes" id="UP001069802">
    <property type="component" value="Unassembled WGS sequence"/>
</dbReference>
<feature type="chain" id="PRO_5045409122" description="Lipoprotein" evidence="2">
    <location>
        <begin position="23"/>
        <end position="184"/>
    </location>
</feature>
<feature type="signal peptide" evidence="2">
    <location>
        <begin position="1"/>
        <end position="22"/>
    </location>
</feature>
<keyword evidence="4" id="KW-1185">Reference proteome</keyword>
<evidence type="ECO:0000313" key="3">
    <source>
        <dbReference type="EMBL" id="MCZ4280592.1"/>
    </source>
</evidence>
<feature type="compositionally biased region" description="Polar residues" evidence="1">
    <location>
        <begin position="154"/>
        <end position="163"/>
    </location>
</feature>
<evidence type="ECO:0000256" key="1">
    <source>
        <dbReference type="SAM" id="MobiDB-lite"/>
    </source>
</evidence>
<sequence>MPNLKTVTLFASVILLSGCAFGGNSQKETPVAKTTAPASSSSTLSLPPSDNGTGVNNSSVSGTVSNTPDGLTISDQPAGGDNPYAPAKPPVLIEGSDGKLYSATEPKSEQEYQSDVASCHYYAEALIAHDARVEDDRGGSFNDDLGGGGSSLSTLRKSINTQEPKQRQAVHFSRCMRSKGYYQR</sequence>
<reference evidence="3" key="1">
    <citation type="submission" date="2022-12" db="EMBL/GenBank/DDBJ databases">
        <title>Bacterial isolates from different developmental stages of Nematostella vectensis.</title>
        <authorList>
            <person name="Fraune S."/>
        </authorList>
    </citation>
    <scope>NUCLEOTIDE SEQUENCE</scope>
    <source>
        <strain evidence="3">G21630-S1</strain>
    </source>
</reference>
<accession>A0ABT4LHM2</accession>
<evidence type="ECO:0000256" key="2">
    <source>
        <dbReference type="SAM" id="SignalP"/>
    </source>
</evidence>
<evidence type="ECO:0000313" key="4">
    <source>
        <dbReference type="Proteomes" id="UP001069802"/>
    </source>
</evidence>
<protein>
    <recommendedName>
        <fullName evidence="5">Lipoprotein</fullName>
    </recommendedName>
</protein>
<gene>
    <name evidence="3" type="ORF">O4H49_07370</name>
</gene>
<keyword evidence="2" id="KW-0732">Signal</keyword>
<dbReference type="PROSITE" id="PS51257">
    <property type="entry name" value="PROKAR_LIPOPROTEIN"/>
    <property type="match status" value="1"/>
</dbReference>
<feature type="region of interest" description="Disordered" evidence="1">
    <location>
        <begin position="25"/>
        <end position="111"/>
    </location>
</feature>
<proteinExistence type="predicted"/>
<dbReference type="RefSeq" id="WP_269422778.1">
    <property type="nucleotide sequence ID" value="NZ_JAPWGY010000002.1"/>
</dbReference>
<name>A0ABT4LHM2_9PROT</name>
<dbReference type="EMBL" id="JAPWGY010000002">
    <property type="protein sequence ID" value="MCZ4280592.1"/>
    <property type="molecule type" value="Genomic_DNA"/>
</dbReference>
<evidence type="ECO:0008006" key="5">
    <source>
        <dbReference type="Google" id="ProtNLM"/>
    </source>
</evidence>
<feature type="region of interest" description="Disordered" evidence="1">
    <location>
        <begin position="138"/>
        <end position="170"/>
    </location>
</feature>
<organism evidence="3 4">
    <name type="scientific">Kiloniella laminariae</name>
    <dbReference type="NCBI Taxonomy" id="454162"/>
    <lineage>
        <taxon>Bacteria</taxon>
        <taxon>Pseudomonadati</taxon>
        <taxon>Pseudomonadota</taxon>
        <taxon>Alphaproteobacteria</taxon>
        <taxon>Rhodospirillales</taxon>
        <taxon>Kiloniellaceae</taxon>
        <taxon>Kiloniella</taxon>
    </lineage>
</organism>